<name>A0AAN0J5T2_AMPQE</name>
<dbReference type="EnsemblMetazoa" id="XM_019996534.1">
    <property type="protein sequence ID" value="XP_019852093.1"/>
    <property type="gene ID" value="LOC109582001"/>
</dbReference>
<proteinExistence type="predicted"/>
<dbReference type="Proteomes" id="UP000007879">
    <property type="component" value="Unassembled WGS sequence"/>
</dbReference>
<dbReference type="RefSeq" id="XP_019852093.1">
    <property type="nucleotide sequence ID" value="XM_019996534.1"/>
</dbReference>
<keyword evidence="2" id="KW-1185">Reference proteome</keyword>
<dbReference type="InterPro" id="IPR036770">
    <property type="entry name" value="Ankyrin_rpt-contain_sf"/>
</dbReference>
<dbReference type="GeneID" id="109582001"/>
<accession>A0AAN0J5T2</accession>
<evidence type="ECO:0000313" key="2">
    <source>
        <dbReference type="Proteomes" id="UP000007879"/>
    </source>
</evidence>
<organism evidence="1 2">
    <name type="scientific">Amphimedon queenslandica</name>
    <name type="common">Sponge</name>
    <dbReference type="NCBI Taxonomy" id="400682"/>
    <lineage>
        <taxon>Eukaryota</taxon>
        <taxon>Metazoa</taxon>
        <taxon>Porifera</taxon>
        <taxon>Demospongiae</taxon>
        <taxon>Heteroscleromorpha</taxon>
        <taxon>Haplosclerida</taxon>
        <taxon>Niphatidae</taxon>
        <taxon>Amphimedon</taxon>
    </lineage>
</organism>
<reference evidence="1" key="2">
    <citation type="submission" date="2024-06" db="UniProtKB">
        <authorList>
            <consortium name="EnsemblMetazoa"/>
        </authorList>
    </citation>
    <scope>IDENTIFICATION</scope>
</reference>
<dbReference type="KEGG" id="aqu:109582001"/>
<protein>
    <submittedName>
        <fullName evidence="1">Uncharacterized protein</fullName>
    </submittedName>
</protein>
<sequence>MDSGNDINHMDDVGKTLLNWASAFVTLQMVEYLLENGAYVNRGLKSSSLHYATCFCRPSIAKVQCMVILSLLDLKRAQSLIWSLEISHFSIIFSLYACVASTQLQGVVTTFYQKMRLYE</sequence>
<dbReference type="SUPFAM" id="SSF48403">
    <property type="entry name" value="Ankyrin repeat"/>
    <property type="match status" value="1"/>
</dbReference>
<evidence type="ECO:0000313" key="1">
    <source>
        <dbReference type="EnsemblMetazoa" id="XP_019852093.1"/>
    </source>
</evidence>
<dbReference type="AlphaFoldDB" id="A0AAN0J5T2"/>
<reference evidence="2" key="1">
    <citation type="journal article" date="2010" name="Nature">
        <title>The Amphimedon queenslandica genome and the evolution of animal complexity.</title>
        <authorList>
            <person name="Srivastava M."/>
            <person name="Simakov O."/>
            <person name="Chapman J."/>
            <person name="Fahey B."/>
            <person name="Gauthier M.E."/>
            <person name="Mitros T."/>
            <person name="Richards G.S."/>
            <person name="Conaco C."/>
            <person name="Dacre M."/>
            <person name="Hellsten U."/>
            <person name="Larroux C."/>
            <person name="Putnam N.H."/>
            <person name="Stanke M."/>
            <person name="Adamska M."/>
            <person name="Darling A."/>
            <person name="Degnan S.M."/>
            <person name="Oakley T.H."/>
            <person name="Plachetzki D.C."/>
            <person name="Zhai Y."/>
            <person name="Adamski M."/>
            <person name="Calcino A."/>
            <person name="Cummins S.F."/>
            <person name="Goodstein D.M."/>
            <person name="Harris C."/>
            <person name="Jackson D.J."/>
            <person name="Leys S.P."/>
            <person name="Shu S."/>
            <person name="Woodcroft B.J."/>
            <person name="Vervoort M."/>
            <person name="Kosik K.S."/>
            <person name="Manning G."/>
            <person name="Degnan B.M."/>
            <person name="Rokhsar D.S."/>
        </authorList>
    </citation>
    <scope>NUCLEOTIDE SEQUENCE [LARGE SCALE GENOMIC DNA]</scope>
</reference>
<dbReference type="Gene3D" id="1.25.40.20">
    <property type="entry name" value="Ankyrin repeat-containing domain"/>
    <property type="match status" value="1"/>
</dbReference>